<evidence type="ECO:0000256" key="3">
    <source>
        <dbReference type="ARBA" id="ARBA00022692"/>
    </source>
</evidence>
<dbReference type="InterPro" id="IPR000276">
    <property type="entry name" value="GPCR_Rhodpsn"/>
</dbReference>
<dbReference type="AlphaFoldDB" id="A0A814KKC6"/>
<evidence type="ECO:0000256" key="6">
    <source>
        <dbReference type="ARBA" id="ARBA00023136"/>
    </source>
</evidence>
<keyword evidence="7" id="KW-1015">Disulfide bond</keyword>
<feature type="domain" description="SAC" evidence="12">
    <location>
        <begin position="306"/>
        <end position="474"/>
    </location>
</feature>
<dbReference type="InterPro" id="IPR002013">
    <property type="entry name" value="SAC_dom"/>
</dbReference>
<comment type="subcellular location">
    <subcellularLocation>
        <location evidence="1">Cell membrane</location>
        <topology evidence="1">Multi-pass membrane protein</topology>
    </subcellularLocation>
</comment>
<evidence type="ECO:0000256" key="2">
    <source>
        <dbReference type="ARBA" id="ARBA00022475"/>
    </source>
</evidence>
<dbReference type="GO" id="GO:0005886">
    <property type="term" value="C:plasma membrane"/>
    <property type="evidence" value="ECO:0007669"/>
    <property type="project" value="UniProtKB-SubCell"/>
</dbReference>
<dbReference type="Pfam" id="PF00001">
    <property type="entry name" value="7tm_1"/>
    <property type="match status" value="1"/>
</dbReference>
<dbReference type="PRINTS" id="PR00237">
    <property type="entry name" value="GPCRRHODOPSN"/>
</dbReference>
<dbReference type="SUPFAM" id="SSF81321">
    <property type="entry name" value="Family A G protein-coupled receptor-like"/>
    <property type="match status" value="1"/>
</dbReference>
<evidence type="ECO:0000256" key="10">
    <source>
        <dbReference type="SAM" id="Phobius"/>
    </source>
</evidence>
<keyword evidence="6 10" id="KW-0472">Membrane</keyword>
<evidence type="ECO:0000256" key="5">
    <source>
        <dbReference type="ARBA" id="ARBA00023040"/>
    </source>
</evidence>
<evidence type="ECO:0000256" key="8">
    <source>
        <dbReference type="ARBA" id="ARBA00023170"/>
    </source>
</evidence>
<comment type="caution">
    <text evidence="13">The sequence shown here is derived from an EMBL/GenBank/DDBJ whole genome shotgun (WGS) entry which is preliminary data.</text>
</comment>
<feature type="transmembrane region" description="Helical" evidence="10">
    <location>
        <begin position="98"/>
        <end position="119"/>
    </location>
</feature>
<dbReference type="Pfam" id="PF02383">
    <property type="entry name" value="Syja_N"/>
    <property type="match status" value="1"/>
</dbReference>
<accession>A0A814KKC6</accession>
<keyword evidence="4 10" id="KW-1133">Transmembrane helix</keyword>
<evidence type="ECO:0000313" key="13">
    <source>
        <dbReference type="EMBL" id="CAF1053139.1"/>
    </source>
</evidence>
<evidence type="ECO:0000256" key="1">
    <source>
        <dbReference type="ARBA" id="ARBA00004651"/>
    </source>
</evidence>
<keyword evidence="8" id="KW-0675">Receptor</keyword>
<keyword evidence="3 10" id="KW-0812">Transmembrane</keyword>
<dbReference type="EMBL" id="CAJNOT010000677">
    <property type="protein sequence ID" value="CAF1053139.1"/>
    <property type="molecule type" value="Genomic_DNA"/>
</dbReference>
<dbReference type="PANTHER" id="PTHR24248:SF125">
    <property type="entry name" value="DOPAMINE D2-LIKE RECEPTOR"/>
    <property type="match status" value="1"/>
</dbReference>
<keyword evidence="9" id="KW-0807">Transducer</keyword>
<dbReference type="PANTHER" id="PTHR24248">
    <property type="entry name" value="ADRENERGIC RECEPTOR-RELATED G-PROTEIN COUPLED RECEPTOR"/>
    <property type="match status" value="1"/>
</dbReference>
<keyword evidence="2" id="KW-1003">Cell membrane</keyword>
<dbReference type="PROSITE" id="PS50262">
    <property type="entry name" value="G_PROTEIN_RECEP_F1_2"/>
    <property type="match status" value="1"/>
</dbReference>
<feature type="transmembrane region" description="Helical" evidence="10">
    <location>
        <begin position="140"/>
        <end position="163"/>
    </location>
</feature>
<name>A0A814KKC6_9BILA</name>
<evidence type="ECO:0000256" key="4">
    <source>
        <dbReference type="ARBA" id="ARBA00022989"/>
    </source>
</evidence>
<evidence type="ECO:0000256" key="9">
    <source>
        <dbReference type="ARBA" id="ARBA00023224"/>
    </source>
</evidence>
<dbReference type="GO" id="GO:0016791">
    <property type="term" value="F:phosphatase activity"/>
    <property type="evidence" value="ECO:0007669"/>
    <property type="project" value="InterPro"/>
</dbReference>
<feature type="transmembrane region" description="Helical" evidence="10">
    <location>
        <begin position="69"/>
        <end position="92"/>
    </location>
</feature>
<reference evidence="13" key="1">
    <citation type="submission" date="2021-02" db="EMBL/GenBank/DDBJ databases">
        <authorList>
            <person name="Nowell W R."/>
        </authorList>
    </citation>
    <scope>NUCLEOTIDE SEQUENCE</scope>
</reference>
<evidence type="ECO:0000259" key="11">
    <source>
        <dbReference type="PROSITE" id="PS50262"/>
    </source>
</evidence>
<evidence type="ECO:0000259" key="12">
    <source>
        <dbReference type="PROSITE" id="PS50275"/>
    </source>
</evidence>
<dbReference type="PROSITE" id="PS50275">
    <property type="entry name" value="SAC"/>
    <property type="match status" value="1"/>
</dbReference>
<dbReference type="Gene3D" id="1.20.1070.10">
    <property type="entry name" value="Rhodopsin 7-helix transmembrane proteins"/>
    <property type="match status" value="1"/>
</dbReference>
<keyword evidence="5" id="KW-0297">G-protein coupled receptor</keyword>
<evidence type="ECO:0000256" key="7">
    <source>
        <dbReference type="ARBA" id="ARBA00023157"/>
    </source>
</evidence>
<dbReference type="GO" id="GO:0004930">
    <property type="term" value="F:G protein-coupled receptor activity"/>
    <property type="evidence" value="ECO:0007669"/>
    <property type="project" value="UniProtKB-KW"/>
</dbReference>
<feature type="domain" description="G-protein coupled receptors family 1 profile" evidence="11">
    <location>
        <begin position="38"/>
        <end position="298"/>
    </location>
</feature>
<organism evidence="13 14">
    <name type="scientific">Rotaria sordida</name>
    <dbReference type="NCBI Taxonomy" id="392033"/>
    <lineage>
        <taxon>Eukaryota</taxon>
        <taxon>Metazoa</taxon>
        <taxon>Spiralia</taxon>
        <taxon>Gnathifera</taxon>
        <taxon>Rotifera</taxon>
        <taxon>Eurotatoria</taxon>
        <taxon>Bdelloidea</taxon>
        <taxon>Philodinida</taxon>
        <taxon>Philodinidae</taxon>
        <taxon>Rotaria</taxon>
    </lineage>
</organism>
<dbReference type="Proteomes" id="UP000663864">
    <property type="component" value="Unassembled WGS sequence"/>
</dbReference>
<gene>
    <name evidence="13" type="ORF">ZHD862_LOCUS15162</name>
</gene>
<feature type="transmembrane region" description="Helical" evidence="10">
    <location>
        <begin position="205"/>
        <end position="226"/>
    </location>
</feature>
<evidence type="ECO:0000313" key="14">
    <source>
        <dbReference type="Proteomes" id="UP000663864"/>
    </source>
</evidence>
<dbReference type="CDD" id="cd14967">
    <property type="entry name" value="7tmA_amine_R-like"/>
    <property type="match status" value="1"/>
</dbReference>
<sequence>MLVTNDTKFISFYDSSSMLTSLLIGIILFTITIWTILGNILVIIAFIIDKKIRQGGMSNYLIINLATSDLLLGIAVLPFSASYSTFGIWYFGKILCEIWLVIDVLCSTASIWSLLMIAFDRYIATNYPIHYRRHRHSISLALTNICIAWSVSLAICLLPTLFFEKKSSIYSSMKNKTISTSTKYNELTRQCELYKDTNFVVTSSLLSFFIPLIIMIFLYAKVLYVIRQQSAIRSKTNGKSKLNIDKPNNQFCLENSLLSQLSENNLTRDELSSSDQQQIGRREITAEAHITRSLAIIIDFNESHDAFIKHIENELSKTKGNQLILISLVDEWGKENILSDAFYEHITKYNSPHLSYITFDFHEYCKGLQFGNVLILLQLLDEKYLLREMRFCWINTETNTMLSEQTSVFRINCVDCLDRTNVVQAAIAKTILEIMLKKVGLLDFDEGGLNGHAKRIFQTMWADNGDAISRQYAGTDAMKVRQSNK</sequence>
<proteinExistence type="predicted"/>
<feature type="transmembrane region" description="Helical" evidence="10">
    <location>
        <begin position="20"/>
        <end position="48"/>
    </location>
</feature>
<protein>
    <submittedName>
        <fullName evidence="13">Uncharacterized protein</fullName>
    </submittedName>
</protein>
<dbReference type="InterPro" id="IPR017452">
    <property type="entry name" value="GPCR_Rhodpsn_7TM"/>
</dbReference>